<reference evidence="34 35" key="1">
    <citation type="journal article" date="2017" name="Nat. Ecol. Evol.">
        <title>Scallop genome provides insights into evolution of bilaterian karyotype and development.</title>
        <authorList>
            <person name="Wang S."/>
            <person name="Zhang J."/>
            <person name="Jiao W."/>
            <person name="Li J."/>
            <person name="Xun X."/>
            <person name="Sun Y."/>
            <person name="Guo X."/>
            <person name="Huan P."/>
            <person name="Dong B."/>
            <person name="Zhang L."/>
            <person name="Hu X."/>
            <person name="Sun X."/>
            <person name="Wang J."/>
            <person name="Zhao C."/>
            <person name="Wang Y."/>
            <person name="Wang D."/>
            <person name="Huang X."/>
            <person name="Wang R."/>
            <person name="Lv J."/>
            <person name="Li Y."/>
            <person name="Zhang Z."/>
            <person name="Liu B."/>
            <person name="Lu W."/>
            <person name="Hui Y."/>
            <person name="Liang J."/>
            <person name="Zhou Z."/>
            <person name="Hou R."/>
            <person name="Li X."/>
            <person name="Liu Y."/>
            <person name="Li H."/>
            <person name="Ning X."/>
            <person name="Lin Y."/>
            <person name="Zhao L."/>
            <person name="Xing Q."/>
            <person name="Dou J."/>
            <person name="Li Y."/>
            <person name="Mao J."/>
            <person name="Guo H."/>
            <person name="Dou H."/>
            <person name="Li T."/>
            <person name="Mu C."/>
            <person name="Jiang W."/>
            <person name="Fu Q."/>
            <person name="Fu X."/>
            <person name="Miao Y."/>
            <person name="Liu J."/>
            <person name="Yu Q."/>
            <person name="Li R."/>
            <person name="Liao H."/>
            <person name="Li X."/>
            <person name="Kong Y."/>
            <person name="Jiang Z."/>
            <person name="Chourrout D."/>
            <person name="Li R."/>
            <person name="Bao Z."/>
        </authorList>
    </citation>
    <scope>NUCLEOTIDE SEQUENCE [LARGE SCALE GENOMIC DNA]</scope>
    <source>
        <strain evidence="34 35">PY_sf001</strain>
    </source>
</reference>
<keyword evidence="4" id="KW-1003">Cell membrane</keyword>
<keyword evidence="5" id="KW-0597">Phosphoprotein</keyword>
<keyword evidence="12 24" id="KW-0067">ATP-binding</keyword>
<dbReference type="InterPro" id="IPR018056">
    <property type="entry name" value="Kringle_CS"/>
</dbReference>
<dbReference type="GO" id="GO:0045202">
    <property type="term" value="C:synapse"/>
    <property type="evidence" value="ECO:0007669"/>
    <property type="project" value="UniProtKB-SubCell"/>
</dbReference>
<feature type="transmembrane region" description="Helical" evidence="28">
    <location>
        <begin position="491"/>
        <end position="519"/>
    </location>
</feature>
<dbReference type="GO" id="GO:0017147">
    <property type="term" value="F:Wnt-protein binding"/>
    <property type="evidence" value="ECO:0007669"/>
    <property type="project" value="TreeGrafter"/>
</dbReference>
<evidence type="ECO:0000256" key="21">
    <source>
        <dbReference type="ARBA" id="ARBA00034103"/>
    </source>
</evidence>
<evidence type="ECO:0000256" key="15">
    <source>
        <dbReference type="ARBA" id="ARBA00023136"/>
    </source>
</evidence>
<dbReference type="GO" id="GO:0005524">
    <property type="term" value="F:ATP binding"/>
    <property type="evidence" value="ECO:0007669"/>
    <property type="project" value="UniProtKB-UniRule"/>
</dbReference>
<feature type="binding site" evidence="24">
    <location>
        <position position="720"/>
    </location>
    <ligand>
        <name>ATP</name>
        <dbReference type="ChEBI" id="CHEBI:30616"/>
    </ligand>
</feature>
<keyword evidence="6 26" id="KW-0420">Kringle</keyword>
<feature type="binding site" evidence="25">
    <location>
        <position position="734"/>
    </location>
    <ligand>
        <name>Mg(2+)</name>
        <dbReference type="ChEBI" id="CHEBI:18420"/>
    </ligand>
</feature>
<dbReference type="InterPro" id="IPR038178">
    <property type="entry name" value="Kringle_sf"/>
</dbReference>
<dbReference type="Proteomes" id="UP000242188">
    <property type="component" value="Unassembled WGS sequence"/>
</dbReference>
<dbReference type="SMART" id="SM00408">
    <property type="entry name" value="IGc2"/>
    <property type="match status" value="2"/>
</dbReference>
<keyword evidence="16" id="KW-0829">Tyrosine-protein kinase</keyword>
<dbReference type="SUPFAM" id="SSF57440">
    <property type="entry name" value="Kringle-like"/>
    <property type="match status" value="1"/>
</dbReference>
<comment type="caution">
    <text evidence="26">Lacks conserved residue(s) required for the propagation of feature annotation.</text>
</comment>
<evidence type="ECO:0000256" key="4">
    <source>
        <dbReference type="ARBA" id="ARBA00022475"/>
    </source>
</evidence>
<dbReference type="EC" id="2.7.10.1" evidence="2"/>
<keyword evidence="15 28" id="KW-0472">Membrane</keyword>
<evidence type="ECO:0000256" key="16">
    <source>
        <dbReference type="ARBA" id="ARBA00023137"/>
    </source>
</evidence>
<evidence type="ECO:0000313" key="35">
    <source>
        <dbReference type="Proteomes" id="UP000242188"/>
    </source>
</evidence>
<feature type="domain" description="Ig-like" evidence="33">
    <location>
        <begin position="123"/>
        <end position="212"/>
    </location>
</feature>
<evidence type="ECO:0000256" key="2">
    <source>
        <dbReference type="ARBA" id="ARBA00011902"/>
    </source>
</evidence>
<dbReference type="FunFam" id="1.10.510.10:FF:000554">
    <property type="entry name" value="Predicted protein"/>
    <property type="match status" value="1"/>
</dbReference>
<dbReference type="AlphaFoldDB" id="A0A210QBD3"/>
<evidence type="ECO:0000256" key="27">
    <source>
        <dbReference type="PROSITE-ProRule" id="PRU10141"/>
    </source>
</evidence>
<dbReference type="PROSITE" id="PS00107">
    <property type="entry name" value="PROTEIN_KINASE_ATP"/>
    <property type="match status" value="1"/>
</dbReference>
<comment type="subcellular location">
    <subcellularLocation>
        <location evidence="1">Cell membrane</location>
        <topology evidence="1">Single-pass type I membrane protein</topology>
    </subcellularLocation>
    <subcellularLocation>
        <location evidence="21">Synapse</location>
    </subcellularLocation>
</comment>
<keyword evidence="3" id="KW-0217">Developmental protein</keyword>
<sequence length="863" mass="98661">MYWIYWKYLLLICVWSLAPGHALEITRHPVNITVEERHRATLHCDAQGFGEIKTVWHHNGRRMRPHPRNNSNNININYKIKKNGRLIYIDTHVEDSGSYYCNVTDETGQHMISRKAYLKVDVPARFLEKGPHDRHVKYGVAVELTCSVTGVPKPTIKWFKNGIWLHKPYPMGMEITYKARASVELSGTETESSRLWIGNVTEEAVYNCTAVNTPKGRPFPIHREARVVPIPVNTKVNAGTARPPEGQTPQCLPYNGSVCASVLGSRPVYVRQSINDPESRVRELLHDLTTSQAPSTENRCHEAAQKILCQFHFPECTETEEPENEPSPKKLCRESCLGVKELLCFDQWLLVINKENLQYSLPICGELPSKYGVNVSCVDSQLFIRKDDEVTSSCYKGRGQWYNGTLNVTKSGKACQAWGVNFPHTHQRPPAVFPTLQNSENYCRNPGAEESSPWCYTMEKHSRWELCDIPKCVNPTPQDEKEPEEQPRFTLVAILIVTIVTSVGVFVIGLIIVLCYQIVSQRKQQVKYNSTPTDDLDLDIDKLTPNISYHRVSETLKLSPKLEGLEYPRNDIVYIKDIGQGAFGRVFKAKAPNLSKDGDDSIIAVKMLKDDASDDLLQDFSREASLMAEFKHPNIVKLLGVCAIGKPMCLLFEYMKKWDLNEYLRRSSPEHYIVMRPALNVYEELPLLDNVDQLYIGMQIAAGMVYLSERGYVHRDLATRNCLVGDNLTVKIADFGLARSVHTIDYYKGSEHDAIPIRWMPLESILHNKFTAESDVWSFGVLTWEIFSFALQPYYGMTHEEVIKFIKDGKMLACPENTPKQVYDLMRLCWSRKPMHRPPFPTLYSSIKVMHDELQKKKIREKV</sequence>
<dbReference type="Gene3D" id="3.30.200.20">
    <property type="entry name" value="Phosphorylase Kinase, domain 1"/>
    <property type="match status" value="1"/>
</dbReference>
<dbReference type="PROSITE" id="PS50070">
    <property type="entry name" value="KRINGLE_2"/>
    <property type="match status" value="1"/>
</dbReference>
<dbReference type="EMBL" id="NEDP02004290">
    <property type="protein sequence ID" value="OWF46046.1"/>
    <property type="molecule type" value="Genomic_DNA"/>
</dbReference>
<dbReference type="InterPro" id="IPR003598">
    <property type="entry name" value="Ig_sub2"/>
</dbReference>
<dbReference type="GO" id="GO:0046872">
    <property type="term" value="F:metal ion binding"/>
    <property type="evidence" value="ECO:0007669"/>
    <property type="project" value="UniProtKB-KW"/>
</dbReference>
<keyword evidence="14" id="KW-0770">Synapse</keyword>
<feature type="domain" description="Ig-like" evidence="33">
    <location>
        <begin position="19"/>
        <end position="113"/>
    </location>
</feature>
<dbReference type="InterPro" id="IPR013806">
    <property type="entry name" value="Kringle-like"/>
</dbReference>
<evidence type="ECO:0000256" key="6">
    <source>
        <dbReference type="ARBA" id="ARBA00022572"/>
    </source>
</evidence>
<dbReference type="PIRSF" id="PIRSF000615">
    <property type="entry name" value="TyrPK_CSF1-R"/>
    <property type="match status" value="1"/>
</dbReference>
<evidence type="ECO:0000256" key="25">
    <source>
        <dbReference type="PIRSR" id="PIRSR000615-3"/>
    </source>
</evidence>
<feature type="binding site" evidence="24">
    <location>
        <begin position="579"/>
        <end position="586"/>
    </location>
    <ligand>
        <name>ATP</name>
        <dbReference type="ChEBI" id="CHEBI:30616"/>
    </ligand>
</feature>
<comment type="catalytic activity">
    <reaction evidence="22">
        <text>L-tyrosyl-[protein] + ATP = O-phospho-L-tyrosyl-[protein] + ADP + H(+)</text>
        <dbReference type="Rhea" id="RHEA:10596"/>
        <dbReference type="Rhea" id="RHEA-COMP:10136"/>
        <dbReference type="Rhea" id="RHEA-COMP:20101"/>
        <dbReference type="ChEBI" id="CHEBI:15378"/>
        <dbReference type="ChEBI" id="CHEBI:30616"/>
        <dbReference type="ChEBI" id="CHEBI:46858"/>
        <dbReference type="ChEBI" id="CHEBI:61978"/>
        <dbReference type="ChEBI" id="CHEBI:456216"/>
        <dbReference type="EC" id="2.7.10.1"/>
    </reaction>
</comment>
<dbReference type="Gene3D" id="2.40.20.10">
    <property type="entry name" value="Plasminogen Kringle 4"/>
    <property type="match status" value="1"/>
</dbReference>
<evidence type="ECO:0000256" key="17">
    <source>
        <dbReference type="ARBA" id="ARBA00023157"/>
    </source>
</evidence>
<feature type="binding site" evidence="24 27">
    <location>
        <position position="606"/>
    </location>
    <ligand>
        <name>ATP</name>
        <dbReference type="ChEBI" id="CHEBI:30616"/>
    </ligand>
</feature>
<keyword evidence="9 29" id="KW-0732">Signal</keyword>
<evidence type="ECO:0000256" key="13">
    <source>
        <dbReference type="ARBA" id="ARBA00022989"/>
    </source>
</evidence>
<dbReference type="PROSITE" id="PS50835">
    <property type="entry name" value="IG_LIKE"/>
    <property type="match status" value="2"/>
</dbReference>
<feature type="binding site" evidence="24">
    <location>
        <begin position="653"/>
        <end position="659"/>
    </location>
    <ligand>
        <name>ATP</name>
        <dbReference type="ChEBI" id="CHEBI:30616"/>
    </ligand>
</feature>
<dbReference type="OrthoDB" id="2431000at2759"/>
<accession>A0A210QBD3</accession>
<evidence type="ECO:0000259" key="31">
    <source>
        <dbReference type="PROSITE" id="PS50038"/>
    </source>
</evidence>
<evidence type="ECO:0000259" key="33">
    <source>
        <dbReference type="PROSITE" id="PS50835"/>
    </source>
</evidence>
<evidence type="ECO:0000256" key="22">
    <source>
        <dbReference type="ARBA" id="ARBA00051243"/>
    </source>
</evidence>
<evidence type="ECO:0000256" key="8">
    <source>
        <dbReference type="ARBA" id="ARBA00022692"/>
    </source>
</evidence>
<dbReference type="InterPro" id="IPR013098">
    <property type="entry name" value="Ig_I-set"/>
</dbReference>
<keyword evidence="35" id="KW-1185">Reference proteome</keyword>
<evidence type="ECO:0000256" key="11">
    <source>
        <dbReference type="ARBA" id="ARBA00022777"/>
    </source>
</evidence>
<evidence type="ECO:0000256" key="24">
    <source>
        <dbReference type="PIRSR" id="PIRSR000615-2"/>
    </source>
</evidence>
<dbReference type="GO" id="GO:0007169">
    <property type="term" value="P:cell surface receptor protein tyrosine kinase signaling pathway"/>
    <property type="evidence" value="ECO:0007669"/>
    <property type="project" value="TreeGrafter"/>
</dbReference>
<dbReference type="PROSITE" id="PS00109">
    <property type="entry name" value="PROTEIN_KINASE_TYR"/>
    <property type="match status" value="1"/>
</dbReference>
<keyword evidence="19" id="KW-0325">Glycoprotein</keyword>
<keyword evidence="18 34" id="KW-0675">Receptor</keyword>
<evidence type="ECO:0000256" key="19">
    <source>
        <dbReference type="ARBA" id="ARBA00023180"/>
    </source>
</evidence>
<dbReference type="GO" id="GO:0043235">
    <property type="term" value="C:receptor complex"/>
    <property type="evidence" value="ECO:0007669"/>
    <property type="project" value="TreeGrafter"/>
</dbReference>
<dbReference type="InterPro" id="IPR000719">
    <property type="entry name" value="Prot_kinase_dom"/>
</dbReference>
<evidence type="ECO:0000256" key="10">
    <source>
        <dbReference type="ARBA" id="ARBA00022741"/>
    </source>
</evidence>
<evidence type="ECO:0000256" key="23">
    <source>
        <dbReference type="PIRSR" id="PIRSR000615-1"/>
    </source>
</evidence>
<dbReference type="InterPro" id="IPR000001">
    <property type="entry name" value="Kringle"/>
</dbReference>
<keyword evidence="11 34" id="KW-0418">Kinase</keyword>
<dbReference type="SUPFAM" id="SSF56112">
    <property type="entry name" value="Protein kinase-like (PK-like)"/>
    <property type="match status" value="1"/>
</dbReference>
<feature type="domain" description="FZ" evidence="31">
    <location>
        <begin position="246"/>
        <end position="380"/>
    </location>
</feature>
<keyword evidence="25" id="KW-0479">Metal-binding</keyword>
<dbReference type="InterPro" id="IPR001245">
    <property type="entry name" value="Ser-Thr/Tyr_kinase_cat_dom"/>
</dbReference>
<dbReference type="PRINTS" id="PR00109">
    <property type="entry name" value="TYRKINASE"/>
</dbReference>
<dbReference type="Pfam" id="PF01392">
    <property type="entry name" value="Fz"/>
    <property type="match status" value="1"/>
</dbReference>
<feature type="signal peptide" evidence="29">
    <location>
        <begin position="1"/>
        <end position="22"/>
    </location>
</feature>
<dbReference type="PANTHER" id="PTHR24416">
    <property type="entry name" value="TYROSINE-PROTEIN KINASE RECEPTOR"/>
    <property type="match status" value="1"/>
</dbReference>
<dbReference type="PRINTS" id="PR00018">
    <property type="entry name" value="KRINGLE"/>
</dbReference>
<dbReference type="Pfam" id="PF13927">
    <property type="entry name" value="Ig_3"/>
    <property type="match status" value="1"/>
</dbReference>
<dbReference type="InterPro" id="IPR050122">
    <property type="entry name" value="RTK"/>
</dbReference>
<comment type="caution">
    <text evidence="34">The sequence shown here is derived from an EMBL/GenBank/DDBJ whole genome shotgun (WGS) entry which is preliminary data.</text>
</comment>
<dbReference type="InterPro" id="IPR020635">
    <property type="entry name" value="Tyr_kinase_cat_dom"/>
</dbReference>
<dbReference type="InterPro" id="IPR036790">
    <property type="entry name" value="Frizzled_dom_sf"/>
</dbReference>
<evidence type="ECO:0000259" key="30">
    <source>
        <dbReference type="PROSITE" id="PS50011"/>
    </source>
</evidence>
<evidence type="ECO:0000256" key="12">
    <source>
        <dbReference type="ARBA" id="ARBA00022840"/>
    </source>
</evidence>
<evidence type="ECO:0000256" key="1">
    <source>
        <dbReference type="ARBA" id="ARBA00004251"/>
    </source>
</evidence>
<dbReference type="InterPro" id="IPR003599">
    <property type="entry name" value="Ig_sub"/>
</dbReference>
<dbReference type="Gene3D" id="2.60.40.10">
    <property type="entry name" value="Immunoglobulins"/>
    <property type="match status" value="2"/>
</dbReference>
<evidence type="ECO:0000259" key="32">
    <source>
        <dbReference type="PROSITE" id="PS50070"/>
    </source>
</evidence>
<evidence type="ECO:0000313" key="34">
    <source>
        <dbReference type="EMBL" id="OWF46046.1"/>
    </source>
</evidence>
<evidence type="ECO:0000256" key="20">
    <source>
        <dbReference type="ARBA" id="ARBA00023319"/>
    </source>
</evidence>
<dbReference type="PROSITE" id="PS50011">
    <property type="entry name" value="PROTEIN_KINASE_DOM"/>
    <property type="match status" value="1"/>
</dbReference>
<evidence type="ECO:0000256" key="9">
    <source>
        <dbReference type="ARBA" id="ARBA00022729"/>
    </source>
</evidence>
<dbReference type="InterPro" id="IPR013783">
    <property type="entry name" value="Ig-like_fold"/>
</dbReference>
<dbReference type="InterPro" id="IPR007110">
    <property type="entry name" value="Ig-like_dom"/>
</dbReference>
<evidence type="ECO:0000256" key="18">
    <source>
        <dbReference type="ARBA" id="ARBA00023170"/>
    </source>
</evidence>
<dbReference type="FunFam" id="3.30.200.20:FF:000159">
    <property type="entry name" value="muscle, skeletal receptor tyrosine-protein kinase"/>
    <property type="match status" value="1"/>
</dbReference>
<evidence type="ECO:0000256" key="29">
    <source>
        <dbReference type="SAM" id="SignalP"/>
    </source>
</evidence>
<dbReference type="CDD" id="cd00096">
    <property type="entry name" value="Ig"/>
    <property type="match status" value="1"/>
</dbReference>
<feature type="domain" description="Kringle" evidence="32">
    <location>
        <begin position="393"/>
        <end position="472"/>
    </location>
</feature>
<keyword evidence="17" id="KW-1015">Disulfide bond</keyword>
<evidence type="ECO:0000256" key="5">
    <source>
        <dbReference type="ARBA" id="ARBA00022553"/>
    </source>
</evidence>
<evidence type="ECO:0000256" key="28">
    <source>
        <dbReference type="SAM" id="Phobius"/>
    </source>
</evidence>
<dbReference type="Pfam" id="PF00051">
    <property type="entry name" value="Kringle"/>
    <property type="match status" value="1"/>
</dbReference>
<evidence type="ECO:0000256" key="26">
    <source>
        <dbReference type="PROSITE-ProRule" id="PRU00121"/>
    </source>
</evidence>
<evidence type="ECO:0000256" key="14">
    <source>
        <dbReference type="ARBA" id="ARBA00023018"/>
    </source>
</evidence>
<dbReference type="Pfam" id="PF07714">
    <property type="entry name" value="PK_Tyr_Ser-Thr"/>
    <property type="match status" value="1"/>
</dbReference>
<dbReference type="PANTHER" id="PTHR24416:SF317">
    <property type="entry name" value="MUSCLE, SKELETAL RECEPTOR TYROSINE-PROTEIN KINASE"/>
    <property type="match status" value="1"/>
</dbReference>
<dbReference type="SMART" id="SM00130">
    <property type="entry name" value="KR"/>
    <property type="match status" value="1"/>
</dbReference>
<evidence type="ECO:0000256" key="7">
    <source>
        <dbReference type="ARBA" id="ARBA00022679"/>
    </source>
</evidence>
<dbReference type="PROSITE" id="PS00021">
    <property type="entry name" value="KRINGLE_1"/>
    <property type="match status" value="1"/>
</dbReference>
<evidence type="ECO:0000256" key="3">
    <source>
        <dbReference type="ARBA" id="ARBA00022473"/>
    </source>
</evidence>
<dbReference type="InterPro" id="IPR020067">
    <property type="entry name" value="Frizzled_dom"/>
</dbReference>
<dbReference type="PROSITE" id="PS50038">
    <property type="entry name" value="FZ"/>
    <property type="match status" value="1"/>
</dbReference>
<dbReference type="InterPro" id="IPR017441">
    <property type="entry name" value="Protein_kinase_ATP_BS"/>
</dbReference>
<keyword evidence="8 28" id="KW-0812">Transmembrane</keyword>
<dbReference type="Gene3D" id="1.10.2000.10">
    <property type="entry name" value="Frizzled cysteine-rich domain"/>
    <property type="match status" value="1"/>
</dbReference>
<dbReference type="SMART" id="SM00219">
    <property type="entry name" value="TyrKc"/>
    <property type="match status" value="1"/>
</dbReference>
<dbReference type="Pfam" id="PF07679">
    <property type="entry name" value="I-set"/>
    <property type="match status" value="1"/>
</dbReference>
<keyword evidence="25" id="KW-0460">Magnesium</keyword>
<feature type="chain" id="PRO_5012261928" description="receptor protein-tyrosine kinase" evidence="29">
    <location>
        <begin position="23"/>
        <end position="863"/>
    </location>
</feature>
<dbReference type="InterPro" id="IPR011009">
    <property type="entry name" value="Kinase-like_dom_sf"/>
</dbReference>
<protein>
    <recommendedName>
        <fullName evidence="2">receptor protein-tyrosine kinase</fullName>
        <ecNumber evidence="2">2.7.10.1</ecNumber>
    </recommendedName>
</protein>
<proteinExistence type="predicted"/>
<keyword evidence="7" id="KW-0808">Transferase</keyword>
<dbReference type="CDD" id="cd00108">
    <property type="entry name" value="KR"/>
    <property type="match status" value="1"/>
</dbReference>
<keyword evidence="13 28" id="KW-1133">Transmembrane helix</keyword>
<keyword evidence="20" id="KW-0393">Immunoglobulin domain</keyword>
<dbReference type="InterPro" id="IPR008266">
    <property type="entry name" value="Tyr_kinase_AS"/>
</dbReference>
<dbReference type="Gene3D" id="1.10.510.10">
    <property type="entry name" value="Transferase(Phosphotransferase) domain 1"/>
    <property type="match status" value="1"/>
</dbReference>
<name>A0A210QBD3_MIZYE</name>
<organism evidence="34 35">
    <name type="scientific">Mizuhopecten yessoensis</name>
    <name type="common">Japanese scallop</name>
    <name type="synonym">Patinopecten yessoensis</name>
    <dbReference type="NCBI Taxonomy" id="6573"/>
    <lineage>
        <taxon>Eukaryota</taxon>
        <taxon>Metazoa</taxon>
        <taxon>Spiralia</taxon>
        <taxon>Lophotrochozoa</taxon>
        <taxon>Mollusca</taxon>
        <taxon>Bivalvia</taxon>
        <taxon>Autobranchia</taxon>
        <taxon>Pteriomorphia</taxon>
        <taxon>Pectinida</taxon>
        <taxon>Pectinoidea</taxon>
        <taxon>Pectinidae</taxon>
        <taxon>Mizuhopecten</taxon>
    </lineage>
</organism>
<feature type="active site" description="Proton acceptor" evidence="23">
    <location>
        <position position="716"/>
    </location>
</feature>
<feature type="binding site" evidence="25">
    <location>
        <position position="721"/>
    </location>
    <ligand>
        <name>Mg(2+)</name>
        <dbReference type="ChEBI" id="CHEBI:18420"/>
    </ligand>
</feature>
<dbReference type="GO" id="GO:0004714">
    <property type="term" value="F:transmembrane receptor protein tyrosine kinase activity"/>
    <property type="evidence" value="ECO:0007669"/>
    <property type="project" value="UniProtKB-EC"/>
</dbReference>
<gene>
    <name evidence="34" type="ORF">KP79_PYT08025</name>
</gene>
<dbReference type="SMART" id="SM00409">
    <property type="entry name" value="IG"/>
    <property type="match status" value="2"/>
</dbReference>
<dbReference type="SUPFAM" id="SSF48726">
    <property type="entry name" value="Immunoglobulin"/>
    <property type="match status" value="2"/>
</dbReference>
<keyword evidence="10 24" id="KW-0547">Nucleotide-binding</keyword>
<feature type="domain" description="Protein kinase" evidence="30">
    <location>
        <begin position="572"/>
        <end position="854"/>
    </location>
</feature>
<dbReference type="GO" id="GO:0005886">
    <property type="term" value="C:plasma membrane"/>
    <property type="evidence" value="ECO:0007669"/>
    <property type="project" value="UniProtKB-SubCell"/>
</dbReference>
<dbReference type="STRING" id="6573.A0A210QBD3"/>
<dbReference type="InterPro" id="IPR036179">
    <property type="entry name" value="Ig-like_dom_sf"/>
</dbReference>